<gene>
    <name evidence="1" type="ORF">JEOSCH030_00732</name>
</gene>
<dbReference type="AlphaFoldDB" id="A0A6V7RCE3"/>
<dbReference type="Proteomes" id="UP000521032">
    <property type="component" value="Unassembled WGS sequence"/>
</dbReference>
<reference evidence="1 2" key="1">
    <citation type="submission" date="2020-07" db="EMBL/GenBank/DDBJ databases">
        <authorList>
            <person name="Criscuolo A."/>
        </authorList>
    </citation>
    <scope>NUCLEOTIDE SEQUENCE [LARGE SCALE GENOMIC DNA]</scope>
    <source>
        <strain evidence="2">CIP 111030</strain>
    </source>
</reference>
<comment type="caution">
    <text evidence="1">The sequence shown here is derived from an EMBL/GenBank/DDBJ whole genome shotgun (WGS) entry which is preliminary data.</text>
</comment>
<evidence type="ECO:0000313" key="2">
    <source>
        <dbReference type="Proteomes" id="UP000521032"/>
    </source>
</evidence>
<dbReference type="Gene3D" id="3.90.1150.200">
    <property type="match status" value="1"/>
</dbReference>
<organism evidence="1 2">
    <name type="scientific">Phocicoccus schoeneichii</name>
    <dbReference type="NCBI Taxonomy" id="1812261"/>
    <lineage>
        <taxon>Bacteria</taxon>
        <taxon>Bacillati</taxon>
        <taxon>Bacillota</taxon>
        <taxon>Bacilli</taxon>
        <taxon>Bacillales</taxon>
        <taxon>Salinicoccaceae</taxon>
        <taxon>Phocicoccus</taxon>
    </lineage>
</organism>
<evidence type="ECO:0000313" key="1">
    <source>
        <dbReference type="EMBL" id="CAD2074575.1"/>
    </source>
</evidence>
<dbReference type="RefSeq" id="WP_186086258.1">
    <property type="nucleotide sequence ID" value="NZ_BMDB01000002.1"/>
</dbReference>
<name>A0A6V7RCE3_9BACL</name>
<dbReference type="EMBL" id="CAJEWE010000007">
    <property type="protein sequence ID" value="CAD2074575.1"/>
    <property type="molecule type" value="Genomic_DNA"/>
</dbReference>
<keyword evidence="2" id="KW-1185">Reference proteome</keyword>
<accession>A0A6V7RCE3</accession>
<sequence length="72" mass="8895">MTVEAKLNAFYNKIADEENRETFKHALGFKTTKMFIKVRWNDKIPYDFLREIIDYKREIRKEDTSFWMPKEE</sequence>
<dbReference type="SUPFAM" id="SSF159888">
    <property type="entry name" value="YdhG-like"/>
    <property type="match status" value="1"/>
</dbReference>
<protein>
    <submittedName>
        <fullName evidence="1">Uncharacterized protein</fullName>
    </submittedName>
</protein>
<proteinExistence type="predicted"/>